<keyword evidence="7" id="KW-1185">Reference proteome</keyword>
<dbReference type="Proteomes" id="UP000199607">
    <property type="component" value="Unassembled WGS sequence"/>
</dbReference>
<sequence length="657" mass="76539">MNNIQIFDIELKNYRQYRGIEEIDLATTPDKHINVIEGQNGSGKSNLLNAITLCFYDKEPHIDNQDNQGLGADPLVNLKELRQIDVGEAVRGYIEITLGKQEPQYVFTRKFRTAKVDEDEYSSVTDDLQLRQRFGPDWQNVDNPNIRLREILPTHVHQYFLFDGEQLDQFFEEGYTERVQDAVLDVSHIQLLERAVDHLKSVQKDLEKEASDVEGTPQDLHDEYEEAQETLEELEEEEKILEGNISDANEEIEGIDEELSDSTNPDVREKQQRRRYLNERLEDRKEELQNAREDAAVALARAGPVAYNKDALEFTLDRFREWETSGQEPPDIPEWWLEQLLEKGRCICGTDIETEQEKRRHLEEFKQTVAETATQSANGKRKVERALERADDMVDVAKERKGRVEDIRDDIDEINEELREISAELESKNIPDDVDVADLEKQRKRIDARIKDMREELGQLRGKIEQQSEEVEERRNKWKREVEKEKKHDQLLRKIRFVENARGKVESIETKILEQVRDETETSLEQYFNDLIWKDEHYDIELTEDYEVRVYGPSGEKKLGSLSAGERQVLALSFMSGLSKISGFSAPVVIDTPLGRISSKPKRRIAQNVPNYLENSQVTFLMTDEEYTSEVKAFLQNDVAHEYHLEYTDEVTKVTTE</sequence>
<feature type="domain" description="Rad50/SbcC-type AAA" evidence="5">
    <location>
        <begin position="9"/>
        <end position="253"/>
    </location>
</feature>
<evidence type="ECO:0000256" key="1">
    <source>
        <dbReference type="ARBA" id="ARBA00023054"/>
    </source>
</evidence>
<dbReference type="GO" id="GO:0006302">
    <property type="term" value="P:double-strand break repair"/>
    <property type="evidence" value="ECO:0007669"/>
    <property type="project" value="InterPro"/>
</dbReference>
<protein>
    <submittedName>
        <fullName evidence="6">DNA sulfur modification protein DndD</fullName>
    </submittedName>
</protein>
<feature type="coiled-coil region" evidence="3">
    <location>
        <begin position="380"/>
        <end position="488"/>
    </location>
</feature>
<dbReference type="SUPFAM" id="SSF52540">
    <property type="entry name" value="P-loop containing nucleoside triphosphate hydrolases"/>
    <property type="match status" value="1"/>
</dbReference>
<organism evidence="6 7">
    <name type="scientific">Halogranum rubrum</name>
    <dbReference type="NCBI Taxonomy" id="553466"/>
    <lineage>
        <taxon>Archaea</taxon>
        <taxon>Methanobacteriati</taxon>
        <taxon>Methanobacteriota</taxon>
        <taxon>Stenosarchaea group</taxon>
        <taxon>Halobacteria</taxon>
        <taxon>Halobacteriales</taxon>
        <taxon>Haloferacaceae</taxon>
    </lineage>
</organism>
<dbReference type="EMBL" id="FOTC01000012">
    <property type="protein sequence ID" value="SFL67286.1"/>
    <property type="molecule type" value="Genomic_DNA"/>
</dbReference>
<evidence type="ECO:0000259" key="5">
    <source>
        <dbReference type="Pfam" id="PF13476"/>
    </source>
</evidence>
<comment type="similarity">
    <text evidence="2">Belongs to the Sph1/Sph2 family.</text>
</comment>
<dbReference type="STRING" id="553466.SAMN04487950_4562"/>
<gene>
    <name evidence="6" type="ORF">SAMN04487950_4562</name>
</gene>
<dbReference type="GO" id="GO:0016887">
    <property type="term" value="F:ATP hydrolysis activity"/>
    <property type="evidence" value="ECO:0007669"/>
    <property type="project" value="InterPro"/>
</dbReference>
<dbReference type="PANTHER" id="PTHR32114">
    <property type="entry name" value="ABC TRANSPORTER ABCH.3"/>
    <property type="match status" value="1"/>
</dbReference>
<dbReference type="InterPro" id="IPR027417">
    <property type="entry name" value="P-loop_NTPase"/>
</dbReference>
<dbReference type="PANTHER" id="PTHR32114:SF2">
    <property type="entry name" value="ABC TRANSPORTER ABCH.3"/>
    <property type="match status" value="1"/>
</dbReference>
<reference evidence="7" key="1">
    <citation type="submission" date="2016-10" db="EMBL/GenBank/DDBJ databases">
        <authorList>
            <person name="Varghese N."/>
            <person name="Submissions S."/>
        </authorList>
    </citation>
    <scope>NUCLEOTIDE SEQUENCE [LARGE SCALE GENOMIC DNA]</scope>
    <source>
        <strain evidence="7">CGMCC 1.7738</strain>
    </source>
</reference>
<evidence type="ECO:0000256" key="2">
    <source>
        <dbReference type="ARBA" id="ARBA00049666"/>
    </source>
</evidence>
<evidence type="ECO:0000313" key="7">
    <source>
        <dbReference type="Proteomes" id="UP000199607"/>
    </source>
</evidence>
<dbReference type="AlphaFoldDB" id="A0A1I4JME5"/>
<proteinExistence type="inferred from homology"/>
<dbReference type="Gene3D" id="3.40.50.300">
    <property type="entry name" value="P-loop containing nucleotide triphosphate hydrolases"/>
    <property type="match status" value="2"/>
</dbReference>
<dbReference type="InterPro" id="IPR038729">
    <property type="entry name" value="Rad50/SbcC_AAA"/>
</dbReference>
<evidence type="ECO:0000256" key="4">
    <source>
        <dbReference type="SAM" id="MobiDB-lite"/>
    </source>
</evidence>
<keyword evidence="1 3" id="KW-0175">Coiled coil</keyword>
<dbReference type="RefSeq" id="WP_089872755.1">
    <property type="nucleotide sequence ID" value="NZ_FOTC01000012.1"/>
</dbReference>
<evidence type="ECO:0000256" key="3">
    <source>
        <dbReference type="SAM" id="Coils"/>
    </source>
</evidence>
<name>A0A1I4JME5_9EURY</name>
<evidence type="ECO:0000313" key="6">
    <source>
        <dbReference type="EMBL" id="SFL67286.1"/>
    </source>
</evidence>
<feature type="region of interest" description="Disordered" evidence="4">
    <location>
        <begin position="244"/>
        <end position="273"/>
    </location>
</feature>
<feature type="compositionally biased region" description="Acidic residues" evidence="4">
    <location>
        <begin position="248"/>
        <end position="260"/>
    </location>
</feature>
<dbReference type="Pfam" id="PF13476">
    <property type="entry name" value="AAA_23"/>
    <property type="match status" value="1"/>
</dbReference>
<accession>A0A1I4JME5</accession>